<protein>
    <recommendedName>
        <fullName evidence="18">Cytochrome P450</fullName>
    </recommendedName>
</protein>
<evidence type="ECO:0000256" key="14">
    <source>
        <dbReference type="PIRSR" id="PIRSR602401-1"/>
    </source>
</evidence>
<comment type="function">
    <text evidence="2">May be involved in the metabolism of insect hormones and in the breakdown of synthetic insecticides.</text>
</comment>
<evidence type="ECO:0000256" key="15">
    <source>
        <dbReference type="SAM" id="MobiDB-lite"/>
    </source>
</evidence>
<evidence type="ECO:0000256" key="12">
    <source>
        <dbReference type="ARBA" id="ARBA00023033"/>
    </source>
</evidence>
<dbReference type="PANTHER" id="PTHR24291:SF189">
    <property type="entry name" value="CYTOCHROME P450 4C3-RELATED"/>
    <property type="match status" value="1"/>
</dbReference>
<dbReference type="FunFam" id="1.10.630.10:FF:000035">
    <property type="entry name" value="CYtochrome P450 family"/>
    <property type="match status" value="1"/>
</dbReference>
<evidence type="ECO:0000256" key="8">
    <source>
        <dbReference type="ARBA" id="ARBA00022824"/>
    </source>
</evidence>
<evidence type="ECO:0000256" key="2">
    <source>
        <dbReference type="ARBA" id="ARBA00003690"/>
    </source>
</evidence>
<comment type="cofactor">
    <cofactor evidence="1 14">
        <name>heme</name>
        <dbReference type="ChEBI" id="CHEBI:30413"/>
    </cofactor>
</comment>
<dbReference type="InterPro" id="IPR017972">
    <property type="entry name" value="Cyt_P450_CS"/>
</dbReference>
<accession>A0AAN9Y0I3</accession>
<dbReference type="PROSITE" id="PS00086">
    <property type="entry name" value="CYTOCHROME_P450"/>
    <property type="match status" value="2"/>
</dbReference>
<name>A0AAN9Y0I3_9HEMI</name>
<evidence type="ECO:0000256" key="5">
    <source>
        <dbReference type="ARBA" id="ARBA00010617"/>
    </source>
</evidence>
<keyword evidence="13" id="KW-0472">Membrane</keyword>
<evidence type="ECO:0000256" key="13">
    <source>
        <dbReference type="ARBA" id="ARBA00023136"/>
    </source>
</evidence>
<evidence type="ECO:0000256" key="3">
    <source>
        <dbReference type="ARBA" id="ARBA00004174"/>
    </source>
</evidence>
<evidence type="ECO:0000313" key="17">
    <source>
        <dbReference type="Proteomes" id="UP001367676"/>
    </source>
</evidence>
<gene>
    <name evidence="16" type="ORF">V9T40_000483</name>
</gene>
<comment type="subcellular location">
    <subcellularLocation>
        <location evidence="4">Endoplasmic reticulum membrane</location>
        <topology evidence="4">Peripheral membrane protein</topology>
    </subcellularLocation>
    <subcellularLocation>
        <location evidence="3">Microsome membrane</location>
        <topology evidence="3">Peripheral membrane protein</topology>
    </subcellularLocation>
</comment>
<keyword evidence="8" id="KW-0256">Endoplasmic reticulum</keyword>
<dbReference type="PRINTS" id="PR00463">
    <property type="entry name" value="EP450I"/>
</dbReference>
<dbReference type="GO" id="GO:0005789">
    <property type="term" value="C:endoplasmic reticulum membrane"/>
    <property type="evidence" value="ECO:0007669"/>
    <property type="project" value="UniProtKB-SubCell"/>
</dbReference>
<dbReference type="AlphaFoldDB" id="A0AAN9Y0I3"/>
<dbReference type="GO" id="GO:0004497">
    <property type="term" value="F:monooxygenase activity"/>
    <property type="evidence" value="ECO:0007669"/>
    <property type="project" value="UniProtKB-KW"/>
</dbReference>
<evidence type="ECO:0000256" key="9">
    <source>
        <dbReference type="ARBA" id="ARBA00022848"/>
    </source>
</evidence>
<keyword evidence="12" id="KW-0503">Monooxygenase</keyword>
<dbReference type="GO" id="GO:0005506">
    <property type="term" value="F:iron ion binding"/>
    <property type="evidence" value="ECO:0007669"/>
    <property type="project" value="InterPro"/>
</dbReference>
<dbReference type="EMBL" id="JBBCAQ010000034">
    <property type="protein sequence ID" value="KAK7579854.1"/>
    <property type="molecule type" value="Genomic_DNA"/>
</dbReference>
<evidence type="ECO:0000256" key="10">
    <source>
        <dbReference type="ARBA" id="ARBA00023002"/>
    </source>
</evidence>
<comment type="similarity">
    <text evidence="5">Belongs to the cytochrome P450 family.</text>
</comment>
<evidence type="ECO:0008006" key="18">
    <source>
        <dbReference type="Google" id="ProtNLM"/>
    </source>
</evidence>
<keyword evidence="6 14" id="KW-0349">Heme</keyword>
<keyword evidence="10" id="KW-0560">Oxidoreductase</keyword>
<keyword evidence="11 14" id="KW-0408">Iron</keyword>
<sequence>MNEFFKEYGPVFRTWIGPKAIVHVGSAEYAQKILSSMVNIEKSLAHEMIKPWLGNSIGVMRGKEWHERRKLLDPAFHFAVLNNFIGIIEKNSQIFNERLENEINSDEFDLYPYVIDCTVDTIAETSMSVQLNIQKGSCKTYVKNIHKVSLLIIRRFMNPLIHWDFIYFLTKDYSILKKATTELHKISSQIVEQRIAQRKKECIETSSNEREAGTNEDNFGRKKHTTYLDILLNNYDKGEGNLTLQNIREEVDSAVFGGYDTVSIGIALTIFLVGHHPEIQKRIRAEVDTVIPSEASSLNAQSISQLKYIEWAFLESLRLYPPAPLVIRCLKESVTLGDCTIPAGTNVMIHFNPIHRSPENFANPNKFDPLNFSPDRIRSMHPYAFVPFSAGPRNCIGQRFAKLEAKIALAMFFKKYEVTSITNLDNLKLIAGIVIVPQHGIKIVKQRIKQRQEQRTKTPPREGKSGKIEEDIGGKQHTTFLDTLLNTYERGEGDLTPEIIREEVDNAMFAGYDTVAIALGMTIYLVGNHPEIQKKIQAELDSVILSDDDFLNSQTLAKLKYLEWVILEGLRLYPPAPMIVRCLKEPVTLDDYTLPAGTDVAIHFNPIHRSPENYPNPDNFDPLNFSTDRENSLNPYAFLTFSGGPRNCIGQKFAKLEEKIMLAMFFKKYEVTSMTKMKDIKLTTKVTIQPPNGLRVKIKCRT</sequence>
<comment type="caution">
    <text evidence="16">The sequence shown here is derived from an EMBL/GenBank/DDBJ whole genome shotgun (WGS) entry which is preliminary data.</text>
</comment>
<dbReference type="GO" id="GO:0016705">
    <property type="term" value="F:oxidoreductase activity, acting on paired donors, with incorporation or reduction of molecular oxygen"/>
    <property type="evidence" value="ECO:0007669"/>
    <property type="project" value="InterPro"/>
</dbReference>
<dbReference type="CDD" id="cd20628">
    <property type="entry name" value="CYP4"/>
    <property type="match status" value="1"/>
</dbReference>
<evidence type="ECO:0000313" key="16">
    <source>
        <dbReference type="EMBL" id="KAK7579854.1"/>
    </source>
</evidence>
<dbReference type="InterPro" id="IPR002401">
    <property type="entry name" value="Cyt_P450_E_grp-I"/>
</dbReference>
<keyword evidence="17" id="KW-1185">Reference proteome</keyword>
<dbReference type="PRINTS" id="PR00385">
    <property type="entry name" value="P450"/>
</dbReference>
<keyword evidence="9" id="KW-0492">Microsome</keyword>
<feature type="region of interest" description="Disordered" evidence="15">
    <location>
        <begin position="447"/>
        <end position="469"/>
    </location>
</feature>
<dbReference type="InterPro" id="IPR036396">
    <property type="entry name" value="Cyt_P450_sf"/>
</dbReference>
<proteinExistence type="inferred from homology"/>
<dbReference type="Proteomes" id="UP001367676">
    <property type="component" value="Unassembled WGS sequence"/>
</dbReference>
<dbReference type="PANTHER" id="PTHR24291">
    <property type="entry name" value="CYTOCHROME P450 FAMILY 4"/>
    <property type="match status" value="1"/>
</dbReference>
<evidence type="ECO:0000256" key="6">
    <source>
        <dbReference type="ARBA" id="ARBA00022617"/>
    </source>
</evidence>
<reference evidence="16 17" key="1">
    <citation type="submission" date="2024-03" db="EMBL/GenBank/DDBJ databases">
        <title>Adaptation during the transition from Ophiocordyceps entomopathogen to insect associate is accompanied by gene loss and intensified selection.</title>
        <authorList>
            <person name="Ward C.M."/>
            <person name="Onetto C.A."/>
            <person name="Borneman A.R."/>
        </authorList>
    </citation>
    <scope>NUCLEOTIDE SEQUENCE [LARGE SCALE GENOMIC DNA]</scope>
    <source>
        <strain evidence="16">AWRI1</strain>
        <tissue evidence="16">Single Adult Female</tissue>
    </source>
</reference>
<keyword evidence="7 14" id="KW-0479">Metal-binding</keyword>
<evidence type="ECO:0000256" key="7">
    <source>
        <dbReference type="ARBA" id="ARBA00022723"/>
    </source>
</evidence>
<dbReference type="Pfam" id="PF00067">
    <property type="entry name" value="p450"/>
    <property type="match status" value="2"/>
</dbReference>
<dbReference type="InterPro" id="IPR050196">
    <property type="entry name" value="Cytochrome_P450_Monoox"/>
</dbReference>
<evidence type="ECO:0000256" key="11">
    <source>
        <dbReference type="ARBA" id="ARBA00023004"/>
    </source>
</evidence>
<dbReference type="InterPro" id="IPR001128">
    <property type="entry name" value="Cyt_P450"/>
</dbReference>
<feature type="binding site" description="axial binding residue" evidence="14">
    <location>
        <position position="395"/>
    </location>
    <ligand>
        <name>heme</name>
        <dbReference type="ChEBI" id="CHEBI:30413"/>
    </ligand>
    <ligandPart>
        <name>Fe</name>
        <dbReference type="ChEBI" id="CHEBI:18248"/>
    </ligandPart>
</feature>
<dbReference type="GO" id="GO:0020037">
    <property type="term" value="F:heme binding"/>
    <property type="evidence" value="ECO:0007669"/>
    <property type="project" value="InterPro"/>
</dbReference>
<organism evidence="16 17">
    <name type="scientific">Parthenolecanium corni</name>
    <dbReference type="NCBI Taxonomy" id="536013"/>
    <lineage>
        <taxon>Eukaryota</taxon>
        <taxon>Metazoa</taxon>
        <taxon>Ecdysozoa</taxon>
        <taxon>Arthropoda</taxon>
        <taxon>Hexapoda</taxon>
        <taxon>Insecta</taxon>
        <taxon>Pterygota</taxon>
        <taxon>Neoptera</taxon>
        <taxon>Paraneoptera</taxon>
        <taxon>Hemiptera</taxon>
        <taxon>Sternorrhyncha</taxon>
        <taxon>Coccoidea</taxon>
        <taxon>Coccidae</taxon>
        <taxon>Parthenolecanium</taxon>
    </lineage>
</organism>
<evidence type="ECO:0000256" key="4">
    <source>
        <dbReference type="ARBA" id="ARBA00004406"/>
    </source>
</evidence>
<dbReference type="SUPFAM" id="SSF48264">
    <property type="entry name" value="Cytochrome P450"/>
    <property type="match status" value="2"/>
</dbReference>
<evidence type="ECO:0000256" key="1">
    <source>
        <dbReference type="ARBA" id="ARBA00001971"/>
    </source>
</evidence>
<dbReference type="Gene3D" id="1.10.630.10">
    <property type="entry name" value="Cytochrome P450"/>
    <property type="match status" value="2"/>
</dbReference>
<feature type="compositionally biased region" description="Basic and acidic residues" evidence="15">
    <location>
        <begin position="450"/>
        <end position="469"/>
    </location>
</feature>